<sequence>MDQFRCQVCPAIFTAKQNLTRYFRENHRGAVIRVKFRFDDCRATLPRKGNLPQDLREKDTDNVPAFLCKKCGLGFSRRTVFNKN</sequence>
<protein>
    <recommendedName>
        <fullName evidence="2">C2H2-type domain-containing protein</fullName>
    </recommendedName>
</protein>
<dbReference type="Gene3D" id="3.30.160.60">
    <property type="entry name" value="Classic Zinc Finger"/>
    <property type="match status" value="1"/>
</dbReference>
<dbReference type="SUPFAM" id="SSF57667">
    <property type="entry name" value="beta-beta-alpha zinc fingers"/>
    <property type="match status" value="1"/>
</dbReference>
<evidence type="ECO:0000259" key="2">
    <source>
        <dbReference type="PROSITE" id="PS50157"/>
    </source>
</evidence>
<evidence type="ECO:0000313" key="4">
    <source>
        <dbReference type="Proteomes" id="UP000735302"/>
    </source>
</evidence>
<evidence type="ECO:0000256" key="1">
    <source>
        <dbReference type="PROSITE-ProRule" id="PRU00042"/>
    </source>
</evidence>
<gene>
    <name evidence="3" type="ORF">PoB_003857200</name>
</gene>
<name>A0AAV4AXQ7_9GAST</name>
<dbReference type="EMBL" id="BLXT01004371">
    <property type="protein sequence ID" value="GFO12067.1"/>
    <property type="molecule type" value="Genomic_DNA"/>
</dbReference>
<evidence type="ECO:0000313" key="3">
    <source>
        <dbReference type="EMBL" id="GFO12067.1"/>
    </source>
</evidence>
<dbReference type="InterPro" id="IPR013087">
    <property type="entry name" value="Znf_C2H2_type"/>
</dbReference>
<dbReference type="Proteomes" id="UP000735302">
    <property type="component" value="Unassembled WGS sequence"/>
</dbReference>
<keyword evidence="4" id="KW-1185">Reference proteome</keyword>
<accession>A0AAV4AXQ7</accession>
<keyword evidence="1" id="KW-0479">Metal-binding</keyword>
<organism evidence="3 4">
    <name type="scientific">Plakobranchus ocellatus</name>
    <dbReference type="NCBI Taxonomy" id="259542"/>
    <lineage>
        <taxon>Eukaryota</taxon>
        <taxon>Metazoa</taxon>
        <taxon>Spiralia</taxon>
        <taxon>Lophotrochozoa</taxon>
        <taxon>Mollusca</taxon>
        <taxon>Gastropoda</taxon>
        <taxon>Heterobranchia</taxon>
        <taxon>Euthyneura</taxon>
        <taxon>Panpulmonata</taxon>
        <taxon>Sacoglossa</taxon>
        <taxon>Placobranchoidea</taxon>
        <taxon>Plakobranchidae</taxon>
        <taxon>Plakobranchus</taxon>
    </lineage>
</organism>
<dbReference type="GO" id="GO:0008270">
    <property type="term" value="F:zinc ion binding"/>
    <property type="evidence" value="ECO:0007669"/>
    <property type="project" value="UniProtKB-KW"/>
</dbReference>
<dbReference type="InterPro" id="IPR036236">
    <property type="entry name" value="Znf_C2H2_sf"/>
</dbReference>
<feature type="domain" description="C2H2-type" evidence="2">
    <location>
        <begin position="4"/>
        <end position="32"/>
    </location>
</feature>
<dbReference type="PROSITE" id="PS50157">
    <property type="entry name" value="ZINC_FINGER_C2H2_2"/>
    <property type="match status" value="1"/>
</dbReference>
<comment type="caution">
    <text evidence="3">The sequence shown here is derived from an EMBL/GenBank/DDBJ whole genome shotgun (WGS) entry which is preliminary data.</text>
</comment>
<keyword evidence="1" id="KW-0863">Zinc-finger</keyword>
<keyword evidence="1" id="KW-0862">Zinc</keyword>
<proteinExistence type="predicted"/>
<dbReference type="AlphaFoldDB" id="A0AAV4AXQ7"/>
<reference evidence="3 4" key="1">
    <citation type="journal article" date="2021" name="Elife">
        <title>Chloroplast acquisition without the gene transfer in kleptoplastic sea slugs, Plakobranchus ocellatus.</title>
        <authorList>
            <person name="Maeda T."/>
            <person name="Takahashi S."/>
            <person name="Yoshida T."/>
            <person name="Shimamura S."/>
            <person name="Takaki Y."/>
            <person name="Nagai Y."/>
            <person name="Toyoda A."/>
            <person name="Suzuki Y."/>
            <person name="Arimoto A."/>
            <person name="Ishii H."/>
            <person name="Satoh N."/>
            <person name="Nishiyama T."/>
            <person name="Hasebe M."/>
            <person name="Maruyama T."/>
            <person name="Minagawa J."/>
            <person name="Obokata J."/>
            <person name="Shigenobu S."/>
        </authorList>
    </citation>
    <scope>NUCLEOTIDE SEQUENCE [LARGE SCALE GENOMIC DNA]</scope>
</reference>